<dbReference type="EMBL" id="JAYWVC010000137">
    <property type="protein sequence ID" value="MED7826074.1"/>
    <property type="molecule type" value="Genomic_DNA"/>
</dbReference>
<keyword evidence="3" id="KW-1185">Reference proteome</keyword>
<reference evidence="2" key="1">
    <citation type="submission" date="2024-01" db="EMBL/GenBank/DDBJ databases">
        <title>First draft genome sequence data of TA4-1, the type strain of Gram-positive actinobacterium Streptomyces chiangmaiensis.</title>
        <authorList>
            <person name="Yasawong M."/>
            <person name="Nantapong N."/>
        </authorList>
    </citation>
    <scope>NUCLEOTIDE SEQUENCE</scope>
    <source>
        <strain evidence="2">TA4-1</strain>
    </source>
</reference>
<dbReference type="RefSeq" id="WP_329510476.1">
    <property type="nucleotide sequence ID" value="NZ_BAAAYZ010000236.1"/>
</dbReference>
<dbReference type="Proteomes" id="UP001333996">
    <property type="component" value="Unassembled WGS sequence"/>
</dbReference>
<evidence type="ECO:0000313" key="3">
    <source>
        <dbReference type="Proteomes" id="UP001333996"/>
    </source>
</evidence>
<keyword evidence="1" id="KW-1133">Transmembrane helix</keyword>
<accession>A0ABU7FSH8</accession>
<comment type="caution">
    <text evidence="2">The sequence shown here is derived from an EMBL/GenBank/DDBJ whole genome shotgun (WGS) entry which is preliminary data.</text>
</comment>
<feature type="transmembrane region" description="Helical" evidence="1">
    <location>
        <begin position="90"/>
        <end position="111"/>
    </location>
</feature>
<organism evidence="2 3">
    <name type="scientific">Streptomyces chiangmaiensis</name>
    <dbReference type="NCBI Taxonomy" id="766497"/>
    <lineage>
        <taxon>Bacteria</taxon>
        <taxon>Bacillati</taxon>
        <taxon>Actinomycetota</taxon>
        <taxon>Actinomycetes</taxon>
        <taxon>Kitasatosporales</taxon>
        <taxon>Streptomycetaceae</taxon>
        <taxon>Streptomyces</taxon>
    </lineage>
</organism>
<sequence>MDASEEAARGLSEIEDFLYREAHLQAAQRRVADFIARMPELTQEQTSDIEHWYVEEQTHVAQIVTQHIEDSISVAEAQFRTRMTQWRRGALAAVALLAVTMMGLCSAVILGRSI</sequence>
<protein>
    <submittedName>
        <fullName evidence="2">Uncharacterized protein</fullName>
    </submittedName>
</protein>
<name>A0ABU7FSH8_9ACTN</name>
<keyword evidence="1" id="KW-0472">Membrane</keyword>
<gene>
    <name evidence="2" type="ORF">VXC91_29930</name>
</gene>
<evidence type="ECO:0000313" key="2">
    <source>
        <dbReference type="EMBL" id="MED7826074.1"/>
    </source>
</evidence>
<proteinExistence type="predicted"/>
<evidence type="ECO:0000256" key="1">
    <source>
        <dbReference type="SAM" id="Phobius"/>
    </source>
</evidence>
<keyword evidence="1" id="KW-0812">Transmembrane</keyword>